<dbReference type="AlphaFoldDB" id="A0AAV7WUB6"/>
<gene>
    <name evidence="1" type="ORF">NDU88_003278</name>
</gene>
<accession>A0AAV7WUB6</accession>
<dbReference type="EMBL" id="JANPWB010000001">
    <property type="protein sequence ID" value="KAJ1215670.1"/>
    <property type="molecule type" value="Genomic_DNA"/>
</dbReference>
<evidence type="ECO:0000313" key="2">
    <source>
        <dbReference type="Proteomes" id="UP001066276"/>
    </source>
</evidence>
<dbReference type="Proteomes" id="UP001066276">
    <property type="component" value="Chromosome 1_1"/>
</dbReference>
<proteinExistence type="predicted"/>
<keyword evidence="2" id="KW-1185">Reference proteome</keyword>
<name>A0AAV7WUB6_PLEWA</name>
<reference evidence="1" key="1">
    <citation type="journal article" date="2022" name="bioRxiv">
        <title>Sequencing and chromosome-scale assembly of the giantPleurodeles waltlgenome.</title>
        <authorList>
            <person name="Brown T."/>
            <person name="Elewa A."/>
            <person name="Iarovenko S."/>
            <person name="Subramanian E."/>
            <person name="Araus A.J."/>
            <person name="Petzold A."/>
            <person name="Susuki M."/>
            <person name="Suzuki K.-i.T."/>
            <person name="Hayashi T."/>
            <person name="Toyoda A."/>
            <person name="Oliveira C."/>
            <person name="Osipova E."/>
            <person name="Leigh N.D."/>
            <person name="Simon A."/>
            <person name="Yun M.H."/>
        </authorList>
    </citation>
    <scope>NUCLEOTIDE SEQUENCE</scope>
    <source>
        <strain evidence="1">20211129_DDA</strain>
        <tissue evidence="1">Liver</tissue>
    </source>
</reference>
<sequence length="91" mass="9723">MAAQAAPPCPATSLADPRTVDATDHILQEITAVGRCLEAMDINILDLSVASTSIRADIACFQVTVTDMDQRLTTVEDHITAFPEQDGGKDH</sequence>
<organism evidence="1 2">
    <name type="scientific">Pleurodeles waltl</name>
    <name type="common">Iberian ribbed newt</name>
    <dbReference type="NCBI Taxonomy" id="8319"/>
    <lineage>
        <taxon>Eukaryota</taxon>
        <taxon>Metazoa</taxon>
        <taxon>Chordata</taxon>
        <taxon>Craniata</taxon>
        <taxon>Vertebrata</taxon>
        <taxon>Euteleostomi</taxon>
        <taxon>Amphibia</taxon>
        <taxon>Batrachia</taxon>
        <taxon>Caudata</taxon>
        <taxon>Salamandroidea</taxon>
        <taxon>Salamandridae</taxon>
        <taxon>Pleurodelinae</taxon>
        <taxon>Pleurodeles</taxon>
    </lineage>
</organism>
<comment type="caution">
    <text evidence="1">The sequence shown here is derived from an EMBL/GenBank/DDBJ whole genome shotgun (WGS) entry which is preliminary data.</text>
</comment>
<evidence type="ECO:0000313" key="1">
    <source>
        <dbReference type="EMBL" id="KAJ1215670.1"/>
    </source>
</evidence>
<protein>
    <submittedName>
        <fullName evidence="1">Uncharacterized protein</fullName>
    </submittedName>
</protein>